<comment type="caution">
    <text evidence="6">The sequence shown here is derived from an EMBL/GenBank/DDBJ whole genome shotgun (WGS) entry which is preliminary data.</text>
</comment>
<evidence type="ECO:0000256" key="4">
    <source>
        <dbReference type="ARBA" id="ARBA00023004"/>
    </source>
</evidence>
<dbReference type="InterPro" id="IPR050669">
    <property type="entry name" value="Hemerythrin"/>
</dbReference>
<dbReference type="SUPFAM" id="SSF47188">
    <property type="entry name" value="Hemerythrin-like"/>
    <property type="match status" value="1"/>
</dbReference>
<dbReference type="Gene3D" id="1.20.120.50">
    <property type="entry name" value="Hemerythrin-like"/>
    <property type="match status" value="1"/>
</dbReference>
<comment type="similarity">
    <text evidence="1">Belongs to the hemerythrin family.</text>
</comment>
<dbReference type="InterPro" id="IPR012312">
    <property type="entry name" value="Hemerythrin-like"/>
</dbReference>
<dbReference type="EMBL" id="SRSC01000001">
    <property type="protein sequence ID" value="TGU74608.1"/>
    <property type="molecule type" value="Genomic_DNA"/>
</dbReference>
<keyword evidence="7" id="KW-1185">Reference proteome</keyword>
<gene>
    <name evidence="6" type="ORF">E4633_03850</name>
</gene>
<evidence type="ECO:0000313" key="6">
    <source>
        <dbReference type="EMBL" id="TGU74608.1"/>
    </source>
</evidence>
<dbReference type="GO" id="GO:0005344">
    <property type="term" value="F:oxygen carrier activity"/>
    <property type="evidence" value="ECO:0007669"/>
    <property type="project" value="UniProtKB-KW"/>
</dbReference>
<reference evidence="6 7" key="1">
    <citation type="submission" date="2019-04" db="EMBL/GenBank/DDBJ databases">
        <title>Geobacter oryzae sp. nov., ferric-reducing bacteria isolated from paddy soil.</title>
        <authorList>
            <person name="Xu Z."/>
            <person name="Masuda Y."/>
            <person name="Itoh H."/>
            <person name="Senoo K."/>
        </authorList>
    </citation>
    <scope>NUCLEOTIDE SEQUENCE [LARGE SCALE GENOMIC DNA]</scope>
    <source>
        <strain evidence="6 7">Red111</strain>
    </source>
</reference>
<dbReference type="AlphaFoldDB" id="A0A4S1CLF8"/>
<dbReference type="InterPro" id="IPR016131">
    <property type="entry name" value="Haemerythrin_Fe_BS"/>
</dbReference>
<organism evidence="6 7">
    <name type="scientific">Geomonas terrae</name>
    <dbReference type="NCBI Taxonomy" id="2562681"/>
    <lineage>
        <taxon>Bacteria</taxon>
        <taxon>Pseudomonadati</taxon>
        <taxon>Thermodesulfobacteriota</taxon>
        <taxon>Desulfuromonadia</taxon>
        <taxon>Geobacterales</taxon>
        <taxon>Geobacteraceae</taxon>
        <taxon>Geomonas</taxon>
    </lineage>
</organism>
<dbReference type="NCBIfam" id="TIGR02481">
    <property type="entry name" value="hemeryth_dom"/>
    <property type="match status" value="1"/>
</dbReference>
<evidence type="ECO:0000259" key="5">
    <source>
        <dbReference type="Pfam" id="PF01814"/>
    </source>
</evidence>
<dbReference type="GO" id="GO:0046872">
    <property type="term" value="F:metal ion binding"/>
    <property type="evidence" value="ECO:0007669"/>
    <property type="project" value="UniProtKB-KW"/>
</dbReference>
<sequence length="151" mass="17244">MCNWKKGGTMPIVTWDGSLAVGHEMIDEHHEHLVELLNKAYDEFCEKKAAQHIAAILDELADYATYHFAQEELLMEETDYPRKDEHLLDHAYFVRRIGEIQRDFAVGGVPISLEIISFLRGWLVRHISHSDADLGAHAAKVNKNPVIIDLQ</sequence>
<feature type="domain" description="Hemerythrin-like" evidence="5">
    <location>
        <begin position="22"/>
        <end position="134"/>
    </location>
</feature>
<evidence type="ECO:0000256" key="2">
    <source>
        <dbReference type="ARBA" id="ARBA00022621"/>
    </source>
</evidence>
<dbReference type="PANTHER" id="PTHR37164">
    <property type="entry name" value="BACTERIOHEMERYTHRIN"/>
    <property type="match status" value="1"/>
</dbReference>
<keyword evidence="2" id="KW-0813">Transport</keyword>
<name>A0A4S1CLF8_9BACT</name>
<dbReference type="InterPro" id="IPR012827">
    <property type="entry name" value="Hemerythrin_metal-bd"/>
</dbReference>
<evidence type="ECO:0000256" key="3">
    <source>
        <dbReference type="ARBA" id="ARBA00022723"/>
    </source>
</evidence>
<dbReference type="Proteomes" id="UP000306416">
    <property type="component" value="Unassembled WGS sequence"/>
</dbReference>
<keyword evidence="2" id="KW-0561">Oxygen transport</keyword>
<dbReference type="Pfam" id="PF01814">
    <property type="entry name" value="Hemerythrin"/>
    <property type="match status" value="1"/>
</dbReference>
<evidence type="ECO:0000256" key="1">
    <source>
        <dbReference type="ARBA" id="ARBA00010587"/>
    </source>
</evidence>
<protein>
    <submittedName>
        <fullName evidence="6">Bacteriohemerythrin</fullName>
    </submittedName>
</protein>
<dbReference type="CDD" id="cd12107">
    <property type="entry name" value="Hemerythrin"/>
    <property type="match status" value="1"/>
</dbReference>
<dbReference type="InterPro" id="IPR035938">
    <property type="entry name" value="Hemerythrin-like_sf"/>
</dbReference>
<keyword evidence="3" id="KW-0479">Metal-binding</keyword>
<dbReference type="PROSITE" id="PS00550">
    <property type="entry name" value="HEMERYTHRINS"/>
    <property type="match status" value="1"/>
</dbReference>
<dbReference type="PANTHER" id="PTHR37164:SF1">
    <property type="entry name" value="BACTERIOHEMERYTHRIN"/>
    <property type="match status" value="1"/>
</dbReference>
<keyword evidence="4" id="KW-0408">Iron</keyword>
<accession>A0A4S1CLF8</accession>
<proteinExistence type="inferred from homology"/>
<evidence type="ECO:0000313" key="7">
    <source>
        <dbReference type="Proteomes" id="UP000306416"/>
    </source>
</evidence>
<dbReference type="NCBIfam" id="NF033749">
    <property type="entry name" value="bact_hemeryth"/>
    <property type="match status" value="1"/>
</dbReference>